<accession>A0A9W3NWH9</accession>
<keyword evidence="2" id="KW-0614">Plasmid</keyword>
<dbReference type="Proteomes" id="UP000005259">
    <property type="component" value="Chromosome"/>
</dbReference>
<protein>
    <submittedName>
        <fullName evidence="1">Uncharacterized protein</fullName>
    </submittedName>
</protein>
<evidence type="ECO:0000313" key="2">
    <source>
        <dbReference type="EMBL" id="AFQ20029.1"/>
    </source>
</evidence>
<proteinExistence type="predicted"/>
<sequence length="102" mass="12069">MDMKVFKMNDIDWVCAETEEQAKEYYKEECGIDDEDLNEYFEGEVSLQETMHINVDDLPYEEQQQCQTMMHRGGELVVLRSFEWAIKQNNITKPCVIASTEY</sequence>
<dbReference type="KEGG" id="bti:BTG_07215"/>
<name>A0A9W3NWH9_BACTU</name>
<evidence type="ECO:0000313" key="1">
    <source>
        <dbReference type="EMBL" id="AFQ14925.1"/>
    </source>
</evidence>
<organism evidence="1 3">
    <name type="scientific">Bacillus thuringiensis HD-771</name>
    <dbReference type="NCBI Taxonomy" id="1218175"/>
    <lineage>
        <taxon>Bacteria</taxon>
        <taxon>Bacillati</taxon>
        <taxon>Bacillota</taxon>
        <taxon>Bacilli</taxon>
        <taxon>Bacillales</taxon>
        <taxon>Bacillaceae</taxon>
        <taxon>Bacillus</taxon>
        <taxon>Bacillus cereus group</taxon>
    </lineage>
</organism>
<evidence type="ECO:0000313" key="3">
    <source>
        <dbReference type="Proteomes" id="UP000005259"/>
    </source>
</evidence>
<dbReference type="KEGG" id="bti:BTG_33498"/>
<dbReference type="AlphaFoldDB" id="A0A9W3NWH9"/>
<dbReference type="Proteomes" id="UP000005259">
    <property type="component" value="Plasmid p05"/>
</dbReference>
<reference evidence="1 3" key="1">
    <citation type="submission" date="2012-08" db="EMBL/GenBank/DDBJ databases">
        <authorList>
            <person name="Doggett N."/>
            <person name="Teshima H."/>
            <person name="Bruce D."/>
            <person name="Detter J.C."/>
            <person name="Johnson S.L."/>
            <person name="Han C."/>
        </authorList>
    </citation>
    <scope>NUCLEOTIDE SEQUENCE [LARGE SCALE GENOMIC DNA]</scope>
    <source>
        <strain evidence="1 3">HD-771</strain>
        <plasmid evidence="2 3">p05</plasmid>
    </source>
</reference>
<gene>
    <name evidence="1" type="ORF">BTG_07215</name>
    <name evidence="2" type="ORF">BTG_33498</name>
</gene>
<dbReference type="EMBL" id="CP003752">
    <property type="protein sequence ID" value="AFQ14925.1"/>
    <property type="molecule type" value="Genomic_DNA"/>
</dbReference>
<dbReference type="EMBL" id="CP003757">
    <property type="protein sequence ID" value="AFQ20029.1"/>
    <property type="molecule type" value="Genomic_DNA"/>
</dbReference>
<dbReference type="RefSeq" id="WP_000367355.1">
    <property type="nucleotide sequence ID" value="NC_018500.1"/>
</dbReference>
<geneLocation type="plasmid" evidence="2 3">
    <name>p05</name>
</geneLocation>